<dbReference type="RefSeq" id="WP_106061040.1">
    <property type="nucleotide sequence ID" value="NZ_PVXQ01000051.1"/>
</dbReference>
<dbReference type="InterPro" id="IPR038731">
    <property type="entry name" value="RgtA/B/C-like"/>
</dbReference>
<keyword evidence="4 10" id="KW-0808">Transferase</keyword>
<evidence type="ECO:0000256" key="8">
    <source>
        <dbReference type="SAM" id="Phobius"/>
    </source>
</evidence>
<feature type="transmembrane region" description="Helical" evidence="8">
    <location>
        <begin position="146"/>
        <end position="167"/>
    </location>
</feature>
<keyword evidence="5 8" id="KW-0812">Transmembrane</keyword>
<feature type="transmembrane region" description="Helical" evidence="8">
    <location>
        <begin position="224"/>
        <end position="257"/>
    </location>
</feature>
<gene>
    <name evidence="10" type="ORF">CLVI_31660</name>
</gene>
<name>A0A2T0B7W5_9CLOT</name>
<evidence type="ECO:0000259" key="9">
    <source>
        <dbReference type="Pfam" id="PF13231"/>
    </source>
</evidence>
<dbReference type="PANTHER" id="PTHR33908:SF11">
    <property type="entry name" value="MEMBRANE PROTEIN"/>
    <property type="match status" value="1"/>
</dbReference>
<protein>
    <submittedName>
        <fullName evidence="10">Dolichyl-phosphate-mannose-protein mannosyltransferase</fullName>
    </submittedName>
</protein>
<evidence type="ECO:0000256" key="1">
    <source>
        <dbReference type="ARBA" id="ARBA00004651"/>
    </source>
</evidence>
<evidence type="ECO:0000256" key="5">
    <source>
        <dbReference type="ARBA" id="ARBA00022692"/>
    </source>
</evidence>
<dbReference type="Proteomes" id="UP000239471">
    <property type="component" value="Unassembled WGS sequence"/>
</dbReference>
<reference evidence="10 11" key="1">
    <citation type="submission" date="2018-03" db="EMBL/GenBank/DDBJ databases">
        <title>Genome sequence of Clostridium vincentii DSM 10228.</title>
        <authorList>
            <person name="Poehlein A."/>
            <person name="Daniel R."/>
        </authorList>
    </citation>
    <scope>NUCLEOTIDE SEQUENCE [LARGE SCALE GENOMIC DNA]</scope>
    <source>
        <strain evidence="10 11">DSM 10228</strain>
    </source>
</reference>
<feature type="transmembrane region" description="Helical" evidence="8">
    <location>
        <begin position="40"/>
        <end position="60"/>
    </location>
</feature>
<proteinExistence type="predicted"/>
<dbReference type="EMBL" id="PVXQ01000051">
    <property type="protein sequence ID" value="PRR79979.1"/>
    <property type="molecule type" value="Genomic_DNA"/>
</dbReference>
<feature type="transmembrane region" description="Helical" evidence="8">
    <location>
        <begin position="12"/>
        <end position="34"/>
    </location>
</feature>
<feature type="transmembrane region" description="Helical" evidence="8">
    <location>
        <begin position="269"/>
        <end position="291"/>
    </location>
</feature>
<organism evidence="10 11">
    <name type="scientific">Clostridium vincentii</name>
    <dbReference type="NCBI Taxonomy" id="52704"/>
    <lineage>
        <taxon>Bacteria</taxon>
        <taxon>Bacillati</taxon>
        <taxon>Bacillota</taxon>
        <taxon>Clostridia</taxon>
        <taxon>Eubacteriales</taxon>
        <taxon>Clostridiaceae</taxon>
        <taxon>Clostridium</taxon>
    </lineage>
</organism>
<comment type="subcellular location">
    <subcellularLocation>
        <location evidence="1">Cell membrane</location>
        <topology evidence="1">Multi-pass membrane protein</topology>
    </subcellularLocation>
</comment>
<keyword evidence="2" id="KW-1003">Cell membrane</keyword>
<keyword evidence="6 8" id="KW-1133">Transmembrane helix</keyword>
<feature type="transmembrane region" description="Helical" evidence="8">
    <location>
        <begin position="430"/>
        <end position="447"/>
    </location>
</feature>
<keyword evidence="3 10" id="KW-0328">Glycosyltransferase</keyword>
<accession>A0A2T0B7W5</accession>
<dbReference type="GO" id="GO:0005886">
    <property type="term" value="C:plasma membrane"/>
    <property type="evidence" value="ECO:0007669"/>
    <property type="project" value="UniProtKB-SubCell"/>
</dbReference>
<feature type="transmembrane region" description="Helical" evidence="8">
    <location>
        <begin position="453"/>
        <end position="473"/>
    </location>
</feature>
<dbReference type="Pfam" id="PF13231">
    <property type="entry name" value="PMT_2"/>
    <property type="match status" value="1"/>
</dbReference>
<evidence type="ECO:0000256" key="4">
    <source>
        <dbReference type="ARBA" id="ARBA00022679"/>
    </source>
</evidence>
<dbReference type="GO" id="GO:0009103">
    <property type="term" value="P:lipopolysaccharide biosynthetic process"/>
    <property type="evidence" value="ECO:0007669"/>
    <property type="project" value="UniProtKB-ARBA"/>
</dbReference>
<dbReference type="InterPro" id="IPR050297">
    <property type="entry name" value="LipidA_mod_glycosyltrf_83"/>
</dbReference>
<evidence type="ECO:0000256" key="6">
    <source>
        <dbReference type="ARBA" id="ARBA00022989"/>
    </source>
</evidence>
<keyword evidence="11" id="KW-1185">Reference proteome</keyword>
<feature type="transmembrane region" description="Helical" evidence="8">
    <location>
        <begin position="72"/>
        <end position="92"/>
    </location>
</feature>
<dbReference type="AlphaFoldDB" id="A0A2T0B7W5"/>
<dbReference type="GO" id="GO:0016763">
    <property type="term" value="F:pentosyltransferase activity"/>
    <property type="evidence" value="ECO:0007669"/>
    <property type="project" value="TreeGrafter"/>
</dbReference>
<evidence type="ECO:0000256" key="7">
    <source>
        <dbReference type="ARBA" id="ARBA00023136"/>
    </source>
</evidence>
<evidence type="ECO:0000313" key="11">
    <source>
        <dbReference type="Proteomes" id="UP000239471"/>
    </source>
</evidence>
<evidence type="ECO:0000256" key="2">
    <source>
        <dbReference type="ARBA" id="ARBA00022475"/>
    </source>
</evidence>
<feature type="domain" description="Glycosyltransferase RgtA/B/C/D-like" evidence="9">
    <location>
        <begin position="134"/>
        <end position="282"/>
    </location>
</feature>
<comment type="caution">
    <text evidence="10">The sequence shown here is derived from an EMBL/GenBank/DDBJ whole genome shotgun (WGS) entry which is preliminary data.</text>
</comment>
<keyword evidence="7 8" id="KW-0472">Membrane</keyword>
<feature type="transmembrane region" description="Helical" evidence="8">
    <location>
        <begin position="391"/>
        <end position="418"/>
    </location>
</feature>
<evidence type="ECO:0000256" key="3">
    <source>
        <dbReference type="ARBA" id="ARBA00022676"/>
    </source>
</evidence>
<evidence type="ECO:0000313" key="10">
    <source>
        <dbReference type="EMBL" id="PRR79979.1"/>
    </source>
</evidence>
<dbReference type="PANTHER" id="PTHR33908">
    <property type="entry name" value="MANNOSYLTRANSFERASE YKCB-RELATED"/>
    <property type="match status" value="1"/>
</dbReference>
<sequence>MEKISKGFTTFMVTALKILLVCALIASVGFIFTIVYEFNISAVIVLGISCSTIYLGHKLVKSNISDNKKIGIVLLWAIVIRTLWLLNVNSVPNSDYKTMYSAAQSFISGDNSMFWGTSYIARFPHLTMMVLYMGFMRNIFPVENLIAMKAVNLFLGVTVILLIYLIIRKIFKNRTYGMYAAIIASIFPPLVTYTGVFCTENIAIPFYLLSIYLFIVGIKDKKHWWILSLCGITLAIGNLFRMVALVVVIAYVMYIILYTTEKVRMKIRNILVIGASYGLIICTVSGVLQVLQITEYPLWSGSEPGITNVLKGTNYESGGAWNPEDAALPEQYNYDYDIIEEKSRDIIVERLTTTPPVKLFGFYVKKFVLQWNQGDLAGVFWTERDVPEDEIIVGFGGGGTGVLQLIYVVVMVLSLIGLFNRKKIDEKPEIKLFHLLLCGYGLMYLITEYQSRYAYIVCWLFIILSVVGIDSLLKRFNKLEER</sequence>
<dbReference type="OrthoDB" id="2787520at2"/>